<sequence>MATTVGGTVEFKTSYTNHQHHRISSGSEQAVQADLQKRAVEGCRKCRLLDYFRRTRPWVGQGGW</sequence>
<dbReference type="AlphaFoldDB" id="A0A8T0D6X3"/>
<evidence type="ECO:0000313" key="2">
    <source>
        <dbReference type="Proteomes" id="UP000699462"/>
    </source>
</evidence>
<reference evidence="1 2" key="1">
    <citation type="submission" date="2019-07" db="EMBL/GenBank/DDBJ databases">
        <title>Annotation for the trematode Paragonimus westermani.</title>
        <authorList>
            <person name="Choi Y.-J."/>
        </authorList>
    </citation>
    <scope>NUCLEOTIDE SEQUENCE [LARGE SCALE GENOMIC DNA]</scope>
    <source>
        <strain evidence="1">180907_Pwestermani</strain>
    </source>
</reference>
<gene>
    <name evidence="1" type="ORF">P879_11728</name>
</gene>
<protein>
    <submittedName>
        <fullName evidence="1">Uncharacterized protein</fullName>
    </submittedName>
</protein>
<name>A0A8T0D6X3_9TREM</name>
<evidence type="ECO:0000313" key="1">
    <source>
        <dbReference type="EMBL" id="KAF8562391.1"/>
    </source>
</evidence>
<comment type="caution">
    <text evidence="1">The sequence shown here is derived from an EMBL/GenBank/DDBJ whole genome shotgun (WGS) entry which is preliminary data.</text>
</comment>
<dbReference type="EMBL" id="JTDF01020668">
    <property type="protein sequence ID" value="KAF8562391.1"/>
    <property type="molecule type" value="Genomic_DNA"/>
</dbReference>
<keyword evidence="2" id="KW-1185">Reference proteome</keyword>
<accession>A0A8T0D6X3</accession>
<proteinExistence type="predicted"/>
<organism evidence="1 2">
    <name type="scientific">Paragonimus westermani</name>
    <dbReference type="NCBI Taxonomy" id="34504"/>
    <lineage>
        <taxon>Eukaryota</taxon>
        <taxon>Metazoa</taxon>
        <taxon>Spiralia</taxon>
        <taxon>Lophotrochozoa</taxon>
        <taxon>Platyhelminthes</taxon>
        <taxon>Trematoda</taxon>
        <taxon>Digenea</taxon>
        <taxon>Plagiorchiida</taxon>
        <taxon>Troglotremata</taxon>
        <taxon>Troglotrematidae</taxon>
        <taxon>Paragonimus</taxon>
    </lineage>
</organism>
<dbReference type="Proteomes" id="UP000699462">
    <property type="component" value="Unassembled WGS sequence"/>
</dbReference>